<evidence type="ECO:0000256" key="3">
    <source>
        <dbReference type="ARBA" id="ARBA00013168"/>
    </source>
</evidence>
<dbReference type="Pfam" id="PF02272">
    <property type="entry name" value="DHHA1"/>
    <property type="match status" value="1"/>
</dbReference>
<evidence type="ECO:0000256" key="14">
    <source>
        <dbReference type="SAM" id="Coils"/>
    </source>
</evidence>
<dbReference type="Gene3D" id="6.10.250.550">
    <property type="match status" value="1"/>
</dbReference>
<protein>
    <recommendedName>
        <fullName evidence="4">Alanine--tRNA ligase</fullName>
        <ecNumber evidence="3">6.1.1.7</ecNumber>
    </recommendedName>
</protein>
<proteinExistence type="inferred from homology"/>
<evidence type="ECO:0000256" key="8">
    <source>
        <dbReference type="ARBA" id="ARBA00022741"/>
    </source>
</evidence>
<dbReference type="Gene3D" id="3.10.310.40">
    <property type="match status" value="1"/>
</dbReference>
<feature type="coiled-coil region" evidence="14">
    <location>
        <begin position="736"/>
        <end position="763"/>
    </location>
</feature>
<evidence type="ECO:0000256" key="10">
    <source>
        <dbReference type="ARBA" id="ARBA00022840"/>
    </source>
</evidence>
<dbReference type="InterPro" id="IPR045864">
    <property type="entry name" value="aa-tRNA-synth_II/BPL/LPL"/>
</dbReference>
<evidence type="ECO:0000313" key="16">
    <source>
        <dbReference type="EMBL" id="KUG02668.1"/>
    </source>
</evidence>
<reference evidence="16" key="1">
    <citation type="journal article" date="2015" name="Proc. Natl. Acad. Sci. U.S.A.">
        <title>Networks of energetic and metabolic interactions define dynamics in microbial communities.</title>
        <authorList>
            <person name="Embree M."/>
            <person name="Liu J.K."/>
            <person name="Al-Bassam M.M."/>
            <person name="Zengler K."/>
        </authorList>
    </citation>
    <scope>NUCLEOTIDE SEQUENCE</scope>
</reference>
<keyword evidence="12" id="KW-0648">Protein biosynthesis</keyword>
<dbReference type="GO" id="GO:0005829">
    <property type="term" value="C:cytosol"/>
    <property type="evidence" value="ECO:0007669"/>
    <property type="project" value="TreeGrafter"/>
</dbReference>
<gene>
    <name evidence="16" type="ORF">ASZ90_020036</name>
</gene>
<dbReference type="EMBL" id="LNQE01001916">
    <property type="protein sequence ID" value="KUG02668.1"/>
    <property type="molecule type" value="Genomic_DNA"/>
</dbReference>
<evidence type="ECO:0000259" key="15">
    <source>
        <dbReference type="PROSITE" id="PS50860"/>
    </source>
</evidence>
<keyword evidence="10" id="KW-0067">ATP-binding</keyword>
<dbReference type="GO" id="GO:0002161">
    <property type="term" value="F:aminoacyl-tRNA deacylase activity"/>
    <property type="evidence" value="ECO:0007669"/>
    <property type="project" value="TreeGrafter"/>
</dbReference>
<accession>A0A0W8E203</accession>
<comment type="similarity">
    <text evidence="2">Belongs to the class-II aminoacyl-tRNA synthetase family.</text>
</comment>
<dbReference type="GO" id="GO:0006419">
    <property type="term" value="P:alanyl-tRNA aminoacylation"/>
    <property type="evidence" value="ECO:0007669"/>
    <property type="project" value="InterPro"/>
</dbReference>
<evidence type="ECO:0000256" key="7">
    <source>
        <dbReference type="ARBA" id="ARBA00022723"/>
    </source>
</evidence>
<dbReference type="FunFam" id="3.30.930.10:FF:000004">
    <property type="entry name" value="Alanine--tRNA ligase"/>
    <property type="match status" value="1"/>
</dbReference>
<keyword evidence="6 16" id="KW-0436">Ligase</keyword>
<dbReference type="FunFam" id="3.30.54.20:FF:000001">
    <property type="entry name" value="Alanine--tRNA ligase"/>
    <property type="match status" value="1"/>
</dbReference>
<dbReference type="AlphaFoldDB" id="A0A0W8E203"/>
<dbReference type="NCBIfam" id="TIGR00344">
    <property type="entry name" value="alaS"/>
    <property type="match status" value="1"/>
</dbReference>
<dbReference type="InterPro" id="IPR012947">
    <property type="entry name" value="tRNA_SAD"/>
</dbReference>
<evidence type="ECO:0000256" key="11">
    <source>
        <dbReference type="ARBA" id="ARBA00022884"/>
    </source>
</evidence>
<dbReference type="InterPro" id="IPR018164">
    <property type="entry name" value="Ala-tRNA-synth_IIc_N"/>
</dbReference>
<evidence type="ECO:0000256" key="1">
    <source>
        <dbReference type="ARBA" id="ARBA00001947"/>
    </source>
</evidence>
<dbReference type="InterPro" id="IPR018162">
    <property type="entry name" value="Ala-tRNA-ligase_IIc_anticod-bd"/>
</dbReference>
<keyword evidence="7" id="KW-0479">Metal-binding</keyword>
<evidence type="ECO:0000256" key="12">
    <source>
        <dbReference type="ARBA" id="ARBA00022917"/>
    </source>
</evidence>
<dbReference type="Pfam" id="PF07973">
    <property type="entry name" value="tRNA_SAD"/>
    <property type="match status" value="1"/>
</dbReference>
<dbReference type="GO" id="GO:0046872">
    <property type="term" value="F:metal ion binding"/>
    <property type="evidence" value="ECO:0007669"/>
    <property type="project" value="UniProtKB-KW"/>
</dbReference>
<dbReference type="InterPro" id="IPR009000">
    <property type="entry name" value="Transl_B-barrel_sf"/>
</dbReference>
<evidence type="ECO:0000256" key="9">
    <source>
        <dbReference type="ARBA" id="ARBA00022833"/>
    </source>
</evidence>
<dbReference type="SUPFAM" id="SSF101353">
    <property type="entry name" value="Putative anticodon-binding domain of alanyl-tRNA synthetase (AlaRS)"/>
    <property type="match status" value="1"/>
</dbReference>
<name>A0A0W8E203_9ZZZZ</name>
<dbReference type="HAMAP" id="MF_00036_B">
    <property type="entry name" value="Ala_tRNA_synth_B"/>
    <property type="match status" value="1"/>
</dbReference>
<dbReference type="PROSITE" id="PS50860">
    <property type="entry name" value="AA_TRNA_LIGASE_II_ALA"/>
    <property type="match status" value="1"/>
</dbReference>
<keyword evidence="8" id="KW-0547">Nucleotide-binding</keyword>
<feature type="domain" description="Alanyl-transfer RNA synthetases family profile" evidence="15">
    <location>
        <begin position="2"/>
        <end position="713"/>
    </location>
</feature>
<dbReference type="Pfam" id="PF01411">
    <property type="entry name" value="tRNA-synt_2c"/>
    <property type="match status" value="1"/>
</dbReference>
<dbReference type="Gene3D" id="3.30.54.20">
    <property type="match status" value="1"/>
</dbReference>
<dbReference type="PANTHER" id="PTHR11777">
    <property type="entry name" value="ALANYL-TRNA SYNTHETASE"/>
    <property type="match status" value="1"/>
</dbReference>
<dbReference type="GO" id="GO:0004813">
    <property type="term" value="F:alanine-tRNA ligase activity"/>
    <property type="evidence" value="ECO:0007669"/>
    <property type="project" value="UniProtKB-EC"/>
</dbReference>
<dbReference type="InterPro" id="IPR003156">
    <property type="entry name" value="DHHA1_dom"/>
</dbReference>
<keyword evidence="5" id="KW-0820">tRNA-binding</keyword>
<dbReference type="InterPro" id="IPR002318">
    <property type="entry name" value="Ala-tRNA-lgiase_IIc"/>
</dbReference>
<keyword evidence="11" id="KW-0694">RNA-binding</keyword>
<keyword evidence="13 16" id="KW-0030">Aminoacyl-tRNA synthetase</keyword>
<keyword evidence="9" id="KW-0862">Zinc</keyword>
<evidence type="ECO:0000256" key="5">
    <source>
        <dbReference type="ARBA" id="ARBA00022555"/>
    </source>
</evidence>
<dbReference type="InterPro" id="IPR050058">
    <property type="entry name" value="Ala-tRNA_ligase"/>
</dbReference>
<dbReference type="SUPFAM" id="SSF50447">
    <property type="entry name" value="Translation proteins"/>
    <property type="match status" value="1"/>
</dbReference>
<dbReference type="SUPFAM" id="SSF55186">
    <property type="entry name" value="ThrRS/AlaRS common domain"/>
    <property type="match status" value="1"/>
</dbReference>
<evidence type="ECO:0000256" key="13">
    <source>
        <dbReference type="ARBA" id="ARBA00023146"/>
    </source>
</evidence>
<dbReference type="GO" id="GO:0005524">
    <property type="term" value="F:ATP binding"/>
    <property type="evidence" value="ECO:0007669"/>
    <property type="project" value="UniProtKB-KW"/>
</dbReference>
<comment type="cofactor">
    <cofactor evidence="1">
        <name>Zn(2+)</name>
        <dbReference type="ChEBI" id="CHEBI:29105"/>
    </cofactor>
</comment>
<evidence type="ECO:0000256" key="2">
    <source>
        <dbReference type="ARBA" id="ARBA00008226"/>
    </source>
</evidence>
<dbReference type="SMART" id="SM00863">
    <property type="entry name" value="tRNA_SAD"/>
    <property type="match status" value="1"/>
</dbReference>
<organism evidence="16">
    <name type="scientific">hydrocarbon metagenome</name>
    <dbReference type="NCBI Taxonomy" id="938273"/>
    <lineage>
        <taxon>unclassified sequences</taxon>
        <taxon>metagenomes</taxon>
        <taxon>ecological metagenomes</taxon>
    </lineage>
</organism>
<dbReference type="EC" id="6.1.1.7" evidence="3"/>
<dbReference type="Gene3D" id="2.40.30.130">
    <property type="match status" value="1"/>
</dbReference>
<dbReference type="FunFam" id="3.30.980.10:FF:000004">
    <property type="entry name" value="Alanine--tRNA ligase, cytoplasmic"/>
    <property type="match status" value="1"/>
</dbReference>
<dbReference type="InterPro" id="IPR018163">
    <property type="entry name" value="Thr/Ala-tRNA-synth_IIc_edit"/>
</dbReference>
<sequence>MRNSGEIRKAFLDYFENKGHTVISSSSLVPVNDPTLLFTNAGMNQFKDVFLGIDKRSYQRATTSQKCVRAGGKHNDLDTVGRTARHHTFFEMLGNFSFGDYFKREAIHYAWEFLTELAGLPKEKLWITIFEDDDEAEELWQEVAGVAPERIVRMGEKDNFWAMGDTGPCGPCSEIHYDRGADYACKHPECALGVCDCDRWLEVWNLVFMQYNRDEEGNLNPLPRPSIDTGMGLERLTSLLQGVDSNFDTDLFTPIMASIEKMTGLKYDQGEKGFPFRVIADHSRACTFLISDGVLPSNDGRGYVLRRILRRAVRFGRSLGIEEAFLYKNVDVVADIMKDAYPEIVDKKEFVKEVIKMEEDRFLVTLNEGLKKVEEIIESVKARGNEIIAGAEAFMLYDTYGFPLDLTEDVAEENRLQVDTDGFNQMMEEQRERARQANKSTGAFAQEVIISELLQGVTAGPTIFTGYENTRDESTIIAIIKGDRLVDEAIDEEVLLVTANTPFYAESGGQVADTGVIIGNKGELAVENVQKVGNCIIHGGKVLGRLKSGETVNLLVTEAQRMDTARNHTATHLLHKALRQVLGEHAQQKGSLVNPSRLRFDFSHLASLSEDELLKIENMVNDFILGVHEVRTQVTGLEDAREYGAIALFGEKYDEQVRVVEVEGVSMELCGGTHVRNTGQIGSFKILSEGSVGSGLRRIEALTGRGAREYFSGMEKTLKAAASALRVAPAEIGHKIENVQNTLKEHEKEIESLKGKLSRASNEDLINKAYDLSGSKVLIEKVEAQDAGTLRENAEMLKDKLGSGIVLLASVSQNKVSLVSFVSKDLIAKGLHAGNIVGTAAKIAGGGGGGRPDMAQAGARDKSKIDEALAAAREMVEKILA</sequence>
<dbReference type="Gene3D" id="3.30.980.10">
    <property type="entry name" value="Threonyl-trna Synthetase, Chain A, domain 2"/>
    <property type="match status" value="1"/>
</dbReference>
<dbReference type="Gene3D" id="3.30.930.10">
    <property type="entry name" value="Bira Bifunctional Protein, Domain 2"/>
    <property type="match status" value="1"/>
</dbReference>
<dbReference type="GO" id="GO:0000049">
    <property type="term" value="F:tRNA binding"/>
    <property type="evidence" value="ECO:0007669"/>
    <property type="project" value="UniProtKB-KW"/>
</dbReference>
<evidence type="ECO:0000256" key="6">
    <source>
        <dbReference type="ARBA" id="ARBA00022598"/>
    </source>
</evidence>
<comment type="caution">
    <text evidence="16">The sequence shown here is derived from an EMBL/GenBank/DDBJ whole genome shotgun (WGS) entry which is preliminary data.</text>
</comment>
<evidence type="ECO:0000256" key="4">
    <source>
        <dbReference type="ARBA" id="ARBA00017959"/>
    </source>
</evidence>
<dbReference type="InterPro" id="IPR023033">
    <property type="entry name" value="Ala_tRNA_ligase_euk/bac"/>
</dbReference>
<dbReference type="CDD" id="cd00673">
    <property type="entry name" value="AlaRS_core"/>
    <property type="match status" value="1"/>
</dbReference>
<dbReference type="PRINTS" id="PR00980">
    <property type="entry name" value="TRNASYNTHALA"/>
</dbReference>
<dbReference type="InterPro" id="IPR018165">
    <property type="entry name" value="Ala-tRNA-synth_IIc_core"/>
</dbReference>
<dbReference type="FunFam" id="3.10.310.40:FF:000001">
    <property type="entry name" value="Alanine--tRNA ligase"/>
    <property type="match status" value="1"/>
</dbReference>
<dbReference type="PANTHER" id="PTHR11777:SF9">
    <property type="entry name" value="ALANINE--TRNA LIGASE, CYTOPLASMIC"/>
    <property type="match status" value="1"/>
</dbReference>
<keyword evidence="14" id="KW-0175">Coiled coil</keyword>
<dbReference type="SUPFAM" id="SSF55681">
    <property type="entry name" value="Class II aaRS and biotin synthetases"/>
    <property type="match status" value="1"/>
</dbReference>